<dbReference type="SUPFAM" id="SSF54523">
    <property type="entry name" value="Pili subunits"/>
    <property type="match status" value="1"/>
</dbReference>
<protein>
    <recommendedName>
        <fullName evidence="7">Prepilin-type N-terminal cleavage/methylation domain-containing protein</fullName>
    </recommendedName>
</protein>
<keyword evidence="4" id="KW-0812">Transmembrane</keyword>
<evidence type="ECO:0000256" key="1">
    <source>
        <dbReference type="ARBA" id="ARBA00004241"/>
    </source>
</evidence>
<feature type="transmembrane region" description="Helical" evidence="4">
    <location>
        <begin position="12"/>
        <end position="32"/>
    </location>
</feature>
<accession>A0A1Y3PJ56</accession>
<dbReference type="PRINTS" id="PR00813">
    <property type="entry name" value="BCTERIALGSPG"/>
</dbReference>
<dbReference type="GO" id="GO:0030420">
    <property type="term" value="P:establishment of competence for transformation"/>
    <property type="evidence" value="ECO:0007669"/>
    <property type="project" value="UniProtKB-KW"/>
</dbReference>
<reference evidence="6" key="1">
    <citation type="submission" date="2016-06" db="EMBL/GenBank/DDBJ databases">
        <authorList>
            <person name="Nascimento L."/>
            <person name="Pereira R.V."/>
            <person name="Martins L.F."/>
            <person name="Quaggio R.B."/>
            <person name="Silva A.M."/>
            <person name="Setubal J.C."/>
        </authorList>
    </citation>
    <scope>NUCLEOTIDE SEQUENCE [LARGE SCALE GENOMIC DNA]</scope>
</reference>
<dbReference type="Proteomes" id="UP000196475">
    <property type="component" value="Unassembled WGS sequence"/>
</dbReference>
<dbReference type="AlphaFoldDB" id="A0A1Y3PJ56"/>
<dbReference type="InterPro" id="IPR045584">
    <property type="entry name" value="Pilin-like"/>
</dbReference>
<dbReference type="InterPro" id="IPR000983">
    <property type="entry name" value="Bac_GSPG_pilin"/>
</dbReference>
<comment type="subcellular location">
    <subcellularLocation>
        <location evidence="1">Cell surface</location>
    </subcellularLocation>
</comment>
<dbReference type="GO" id="GO:0015627">
    <property type="term" value="C:type II protein secretion system complex"/>
    <property type="evidence" value="ECO:0007669"/>
    <property type="project" value="InterPro"/>
</dbReference>
<evidence type="ECO:0000256" key="3">
    <source>
        <dbReference type="ARBA" id="ARBA00023287"/>
    </source>
</evidence>
<dbReference type="Pfam" id="PF07963">
    <property type="entry name" value="N_methyl"/>
    <property type="match status" value="1"/>
</dbReference>
<evidence type="ECO:0000256" key="4">
    <source>
        <dbReference type="SAM" id="Phobius"/>
    </source>
</evidence>
<keyword evidence="4" id="KW-0472">Membrane</keyword>
<gene>
    <name evidence="5" type="ORF">BAA01_12465</name>
</gene>
<dbReference type="EMBL" id="LZRT01000075">
    <property type="protein sequence ID" value="OUM87425.1"/>
    <property type="molecule type" value="Genomic_DNA"/>
</dbReference>
<dbReference type="GO" id="GO:0015628">
    <property type="term" value="P:protein secretion by the type II secretion system"/>
    <property type="evidence" value="ECO:0007669"/>
    <property type="project" value="InterPro"/>
</dbReference>
<comment type="caution">
    <text evidence="5">The sequence shown here is derived from an EMBL/GenBank/DDBJ whole genome shotgun (WGS) entry which is preliminary data.</text>
</comment>
<dbReference type="InterPro" id="IPR012902">
    <property type="entry name" value="N_methyl_site"/>
</dbReference>
<dbReference type="GO" id="GO:0009986">
    <property type="term" value="C:cell surface"/>
    <property type="evidence" value="ECO:0007669"/>
    <property type="project" value="UniProtKB-SubCell"/>
</dbReference>
<keyword evidence="4" id="KW-1133">Transmembrane helix</keyword>
<dbReference type="PANTHER" id="PTHR30093">
    <property type="entry name" value="GENERAL SECRETION PATHWAY PROTEIN G"/>
    <property type="match status" value="1"/>
</dbReference>
<evidence type="ECO:0000256" key="2">
    <source>
        <dbReference type="ARBA" id="ARBA00022481"/>
    </source>
</evidence>
<sequence length="131" mass="14774">MYQRKFFRESGFTLVEMIVVLFVISVVLMIALPDLRQSGVKAQETTCEANQRLIRSQLENYYLDHRYQYPLEGKVPPASSQEVLNQLRSEKYLQTIPACPSGGDYMLTFEPAGGSDRTAHVTCSVHGELGL</sequence>
<organism evidence="5 6">
    <name type="scientific">Bacillus thermozeamaize</name>
    <dbReference type="NCBI Taxonomy" id="230954"/>
    <lineage>
        <taxon>Bacteria</taxon>
        <taxon>Bacillati</taxon>
        <taxon>Bacillota</taxon>
        <taxon>Bacilli</taxon>
        <taxon>Bacillales</taxon>
        <taxon>Bacillaceae</taxon>
        <taxon>Bacillus</taxon>
    </lineage>
</organism>
<keyword evidence="3" id="KW-0178">Competence</keyword>
<evidence type="ECO:0000313" key="6">
    <source>
        <dbReference type="Proteomes" id="UP000196475"/>
    </source>
</evidence>
<name>A0A1Y3PJ56_9BACI</name>
<dbReference type="Gene3D" id="3.30.700.10">
    <property type="entry name" value="Glycoprotein, Type 4 Pilin"/>
    <property type="match status" value="1"/>
</dbReference>
<dbReference type="NCBIfam" id="TIGR02532">
    <property type="entry name" value="IV_pilin_GFxxxE"/>
    <property type="match status" value="1"/>
</dbReference>
<evidence type="ECO:0000313" key="5">
    <source>
        <dbReference type="EMBL" id="OUM87425.1"/>
    </source>
</evidence>
<dbReference type="PROSITE" id="PS00409">
    <property type="entry name" value="PROKAR_NTER_METHYL"/>
    <property type="match status" value="1"/>
</dbReference>
<proteinExistence type="predicted"/>
<keyword evidence="2" id="KW-0488">Methylation</keyword>
<evidence type="ECO:0008006" key="7">
    <source>
        <dbReference type="Google" id="ProtNLM"/>
    </source>
</evidence>